<gene>
    <name evidence="9" type="ORF">F3Y22_tig00112305pilonHSYRG00248</name>
</gene>
<evidence type="ECO:0000256" key="1">
    <source>
        <dbReference type="ARBA" id="ARBA00001971"/>
    </source>
</evidence>
<evidence type="ECO:0000256" key="2">
    <source>
        <dbReference type="ARBA" id="ARBA00004167"/>
    </source>
</evidence>
<dbReference type="GO" id="GO:0016709">
    <property type="term" value="F:oxidoreductase activity, acting on paired donors, with incorporation or reduction of molecular oxygen, NAD(P)H as one donor, and incorporation of one atom of oxygen"/>
    <property type="evidence" value="ECO:0007669"/>
    <property type="project" value="TreeGrafter"/>
</dbReference>
<dbReference type="Pfam" id="PF00067">
    <property type="entry name" value="p450"/>
    <property type="match status" value="2"/>
</dbReference>
<dbReference type="Gene3D" id="1.10.630.10">
    <property type="entry name" value="Cytochrome P450"/>
    <property type="match status" value="2"/>
</dbReference>
<protein>
    <submittedName>
        <fullName evidence="9">Phenylalanine N-monooxygenase</fullName>
    </submittedName>
</protein>
<keyword evidence="6" id="KW-1133">Transmembrane helix</keyword>
<evidence type="ECO:0000313" key="9">
    <source>
        <dbReference type="EMBL" id="KAE8668511.1"/>
    </source>
</evidence>
<dbReference type="PRINTS" id="PR00463">
    <property type="entry name" value="EP450I"/>
</dbReference>
<dbReference type="InterPro" id="IPR002401">
    <property type="entry name" value="Cyt_P450_E_grp-I"/>
</dbReference>
<accession>A0A6A2X1Z2</accession>
<comment type="subcellular location">
    <subcellularLocation>
        <location evidence="2">Membrane</location>
        <topology evidence="2">Single-pass membrane protein</topology>
    </subcellularLocation>
</comment>
<comment type="caution">
    <text evidence="9">The sequence shown here is derived from an EMBL/GenBank/DDBJ whole genome shotgun (WGS) entry which is preliminary data.</text>
</comment>
<evidence type="ECO:0000256" key="7">
    <source>
        <dbReference type="ARBA" id="ARBA00023136"/>
    </source>
</evidence>
<keyword evidence="3 8" id="KW-0349">Heme</keyword>
<dbReference type="GO" id="GO:0005506">
    <property type="term" value="F:iron ion binding"/>
    <property type="evidence" value="ECO:0007669"/>
    <property type="project" value="InterPro"/>
</dbReference>
<reference evidence="9" key="1">
    <citation type="submission" date="2019-09" db="EMBL/GenBank/DDBJ databases">
        <title>Draft genome information of white flower Hibiscus syriacus.</title>
        <authorList>
            <person name="Kim Y.-M."/>
        </authorList>
    </citation>
    <scope>NUCLEOTIDE SEQUENCE [LARGE SCALE GENOMIC DNA]</scope>
    <source>
        <strain evidence="9">YM2019G1</strain>
    </source>
</reference>
<dbReference type="InterPro" id="IPR051103">
    <property type="entry name" value="Plant_metabolite_P450s"/>
</dbReference>
<keyword evidence="7" id="KW-0472">Membrane</keyword>
<dbReference type="GO" id="GO:0020037">
    <property type="term" value="F:heme binding"/>
    <property type="evidence" value="ECO:0007669"/>
    <property type="project" value="InterPro"/>
</dbReference>
<keyword evidence="10" id="KW-1185">Reference proteome</keyword>
<dbReference type="InterPro" id="IPR001128">
    <property type="entry name" value="Cyt_P450"/>
</dbReference>
<dbReference type="InterPro" id="IPR036396">
    <property type="entry name" value="Cyt_P450_sf"/>
</dbReference>
<name>A0A6A2X1Z2_HIBSY</name>
<sequence length="366" mass="41899">MKKQKPALSPGPTPWPVIGNIPEIFSRKNKPTFRWIHGLMKELNTDIACIANTHVISVTSPEIAVVPFGDQWKKMRRVVASEIVTLAGLRWLLAKRSEEADNLVRKTMFNRRNFGEGRTDGPGREEVEHVESLFTVLNHLYSALSDYIPWLRPLDLEGHEKIVSEAMRIISGYHDPIVDERVKEWKDGKRKEPEDLLAALILAKNVQGKPVLSIEEIKAQCTEILFATVDNPVNAAEWAMAEMLNRPGILRWNPKVWDEPLVFQPERHFKHDGSYEEIDLTESELKFISFSTWRRACMGVALGSAMTVMLLARLIQGFSWRLPPNVAEIDLSESKNDLFLPNLCMQCLHLACLQMNCIRPINYHYH</sequence>
<organism evidence="9 10">
    <name type="scientific">Hibiscus syriacus</name>
    <name type="common">Rose of Sharon</name>
    <dbReference type="NCBI Taxonomy" id="106335"/>
    <lineage>
        <taxon>Eukaryota</taxon>
        <taxon>Viridiplantae</taxon>
        <taxon>Streptophyta</taxon>
        <taxon>Embryophyta</taxon>
        <taxon>Tracheophyta</taxon>
        <taxon>Spermatophyta</taxon>
        <taxon>Magnoliopsida</taxon>
        <taxon>eudicotyledons</taxon>
        <taxon>Gunneridae</taxon>
        <taxon>Pentapetalae</taxon>
        <taxon>rosids</taxon>
        <taxon>malvids</taxon>
        <taxon>Malvales</taxon>
        <taxon>Malvaceae</taxon>
        <taxon>Malvoideae</taxon>
        <taxon>Hibiscus</taxon>
    </lineage>
</organism>
<feature type="binding site" description="axial binding residue" evidence="8">
    <location>
        <position position="297"/>
    </location>
    <ligand>
        <name>heme</name>
        <dbReference type="ChEBI" id="CHEBI:30413"/>
    </ligand>
    <ligandPart>
        <name>Fe</name>
        <dbReference type="ChEBI" id="CHEBI:18248"/>
    </ligandPart>
</feature>
<comment type="cofactor">
    <cofactor evidence="1 8">
        <name>heme</name>
        <dbReference type="ChEBI" id="CHEBI:30413"/>
    </cofactor>
</comment>
<proteinExistence type="predicted"/>
<evidence type="ECO:0000256" key="6">
    <source>
        <dbReference type="ARBA" id="ARBA00022989"/>
    </source>
</evidence>
<dbReference type="PANTHER" id="PTHR24298">
    <property type="entry name" value="FLAVONOID 3'-MONOOXYGENASE-RELATED"/>
    <property type="match status" value="1"/>
</dbReference>
<keyword evidence="4" id="KW-0812">Transmembrane</keyword>
<dbReference type="SUPFAM" id="SSF48264">
    <property type="entry name" value="Cytochrome P450"/>
    <property type="match status" value="1"/>
</dbReference>
<dbReference type="Proteomes" id="UP000436088">
    <property type="component" value="Unassembled WGS sequence"/>
</dbReference>
<evidence type="ECO:0000256" key="4">
    <source>
        <dbReference type="ARBA" id="ARBA00022692"/>
    </source>
</evidence>
<dbReference type="AlphaFoldDB" id="A0A6A2X1Z2"/>
<dbReference type="GO" id="GO:0016020">
    <property type="term" value="C:membrane"/>
    <property type="evidence" value="ECO:0007669"/>
    <property type="project" value="UniProtKB-SubCell"/>
</dbReference>
<evidence type="ECO:0000256" key="5">
    <source>
        <dbReference type="ARBA" id="ARBA00022723"/>
    </source>
</evidence>
<dbReference type="EMBL" id="VEPZ02001548">
    <property type="protein sequence ID" value="KAE8668511.1"/>
    <property type="molecule type" value="Genomic_DNA"/>
</dbReference>
<dbReference type="PANTHER" id="PTHR24298:SF675">
    <property type="entry name" value="PHENYLALANINE N-MONOOXYGENASE"/>
    <property type="match status" value="1"/>
</dbReference>
<keyword evidence="8" id="KW-0408">Iron</keyword>
<evidence type="ECO:0000256" key="8">
    <source>
        <dbReference type="PIRSR" id="PIRSR602401-1"/>
    </source>
</evidence>
<keyword evidence="5 8" id="KW-0479">Metal-binding</keyword>
<evidence type="ECO:0000313" key="10">
    <source>
        <dbReference type="Proteomes" id="UP000436088"/>
    </source>
</evidence>
<evidence type="ECO:0000256" key="3">
    <source>
        <dbReference type="ARBA" id="ARBA00022617"/>
    </source>
</evidence>